<evidence type="ECO:0000313" key="3">
    <source>
        <dbReference type="EMBL" id="MRJ46044.1"/>
    </source>
</evidence>
<accession>A0A6I2GKU4</accession>
<dbReference type="AlphaFoldDB" id="A0A6I2GKU4"/>
<evidence type="ECO:0000313" key="2">
    <source>
        <dbReference type="EMBL" id="MRI86151.1"/>
    </source>
</evidence>
<dbReference type="NCBIfam" id="TIGR00333">
    <property type="entry name" value="nrdI"/>
    <property type="match status" value="1"/>
</dbReference>
<evidence type="ECO:0000313" key="6">
    <source>
        <dbReference type="Proteomes" id="UP000469870"/>
    </source>
</evidence>
<name>A0A6I2GKU4_9LACT</name>
<dbReference type="InterPro" id="IPR029039">
    <property type="entry name" value="Flavoprotein-like_sf"/>
</dbReference>
<dbReference type="RefSeq" id="WP_153831157.1">
    <property type="nucleotide sequence ID" value="NZ_WJQR01000003.1"/>
</dbReference>
<dbReference type="Proteomes" id="UP000440066">
    <property type="component" value="Unassembled WGS sequence"/>
</dbReference>
<reference evidence="4 6" key="2">
    <citation type="submission" date="2019-11" db="EMBL/GenBank/DDBJ databases">
        <title>Characterisation of Fundicoccus ignavus gen. nov. sp. nov., a novel genus of the family Aerococcaceae isolated from bulk tank milk.</title>
        <authorList>
            <person name="Siebert A."/>
            <person name="Huptas C."/>
            <person name="Wenning M."/>
            <person name="Scherer S."/>
            <person name="Doll E.V."/>
        </authorList>
    </citation>
    <scope>NUCLEOTIDE SEQUENCE [LARGE SCALE GENOMIC DNA]</scope>
    <source>
        <strain evidence="1 6">DSM 109653</strain>
        <strain evidence="2 4">WS4759</strain>
    </source>
</reference>
<dbReference type="Proteomes" id="UP000430975">
    <property type="component" value="Unassembled WGS sequence"/>
</dbReference>
<dbReference type="EMBL" id="WJQR01000003">
    <property type="protein sequence ID" value="MRI81080.1"/>
    <property type="molecule type" value="Genomic_DNA"/>
</dbReference>
<dbReference type="Pfam" id="PF07972">
    <property type="entry name" value="Flavodoxin_NdrI"/>
    <property type="match status" value="1"/>
</dbReference>
<dbReference type="InterPro" id="IPR004465">
    <property type="entry name" value="RNR_NrdI"/>
</dbReference>
<sequence length="121" mass="13881">MLVVFMSLTGQTRKFVKKLGWPSLEITLDNAFIEVDEPFIFVAPTYDKEATDLIADFLETGQNTDYLKGFAGSGNLNFNHLYCFTAKDYARDYKVPLLHLFEFQGMDPDVERLKKEVEKLG</sequence>
<dbReference type="SUPFAM" id="SSF52218">
    <property type="entry name" value="Flavoproteins"/>
    <property type="match status" value="1"/>
</dbReference>
<proteinExistence type="predicted"/>
<dbReference type="PIRSF" id="PIRSF005087">
    <property type="entry name" value="NrdI"/>
    <property type="match status" value="1"/>
</dbReference>
<dbReference type="PANTHER" id="PTHR37297">
    <property type="entry name" value="PROTEIN NRDI"/>
    <property type="match status" value="1"/>
</dbReference>
<dbReference type="PANTHER" id="PTHR37297:SF1">
    <property type="entry name" value="PROTEIN NRDI"/>
    <property type="match status" value="1"/>
</dbReference>
<evidence type="ECO:0000313" key="4">
    <source>
        <dbReference type="Proteomes" id="UP000430975"/>
    </source>
</evidence>
<dbReference type="Proteomes" id="UP000469870">
    <property type="component" value="Unassembled WGS sequence"/>
</dbReference>
<evidence type="ECO:0000313" key="1">
    <source>
        <dbReference type="EMBL" id="MRI81080.1"/>
    </source>
</evidence>
<dbReference type="EMBL" id="WJQS01000009">
    <property type="protein sequence ID" value="MRI86151.1"/>
    <property type="molecule type" value="Genomic_DNA"/>
</dbReference>
<keyword evidence="4" id="KW-1185">Reference proteome</keyword>
<dbReference type="Gene3D" id="3.40.50.360">
    <property type="match status" value="1"/>
</dbReference>
<gene>
    <name evidence="2" type="primary">nrdI</name>
    <name evidence="3" type="ORF">GF867_00450</name>
    <name evidence="2" type="ORF">GIY09_09875</name>
    <name evidence="1" type="ORF">GIY11_03525</name>
</gene>
<comment type="caution">
    <text evidence="2">The sequence shown here is derived from an EMBL/GenBank/DDBJ whole genome shotgun (WGS) entry which is preliminary data.</text>
</comment>
<dbReference type="EMBL" id="WJQT01000001">
    <property type="protein sequence ID" value="MRJ46044.1"/>
    <property type="molecule type" value="Genomic_DNA"/>
</dbReference>
<dbReference type="GO" id="GO:0010181">
    <property type="term" value="F:FMN binding"/>
    <property type="evidence" value="ECO:0007669"/>
    <property type="project" value="InterPro"/>
</dbReference>
<reference evidence="3 5" key="1">
    <citation type="submission" date="2019-11" db="EMBL/GenBank/DDBJ databases">
        <title>Characterisation of Fundicoccus ignavus gen. nov. sp. nov., a novel genus of the family Aerococcaceae from bulk tank milk.</title>
        <authorList>
            <person name="Siebert A."/>
            <person name="Huptas C."/>
            <person name="Wenning M."/>
            <person name="Scherer S."/>
            <person name="Doll E.V."/>
        </authorList>
    </citation>
    <scope>NUCLEOTIDE SEQUENCE [LARGE SCALE GENOMIC DNA]</scope>
    <source>
        <strain evidence="3 5">DSM 109652</strain>
    </source>
</reference>
<protein>
    <submittedName>
        <fullName evidence="2">Class Ib ribonucleoside-diphosphate reductase assembly flavoprotein NrdI</fullName>
    </submittedName>
</protein>
<evidence type="ECO:0000313" key="5">
    <source>
        <dbReference type="Proteomes" id="UP000440066"/>
    </source>
</evidence>
<organism evidence="2 4">
    <name type="scientific">Fundicoccus ignavus</name>
    <dbReference type="NCBI Taxonomy" id="2664442"/>
    <lineage>
        <taxon>Bacteria</taxon>
        <taxon>Bacillati</taxon>
        <taxon>Bacillota</taxon>
        <taxon>Bacilli</taxon>
        <taxon>Lactobacillales</taxon>
        <taxon>Aerococcaceae</taxon>
        <taxon>Fundicoccus</taxon>
    </lineage>
</organism>